<proteinExistence type="predicted"/>
<evidence type="ECO:0000256" key="1">
    <source>
        <dbReference type="SAM" id="Phobius"/>
    </source>
</evidence>
<evidence type="ECO:0000313" key="2">
    <source>
        <dbReference type="EMBL" id="KAF4073283.1"/>
    </source>
</evidence>
<evidence type="ECO:0000313" key="3">
    <source>
        <dbReference type="Proteomes" id="UP000593565"/>
    </source>
</evidence>
<accession>A0A7J5ZSA5</accession>
<gene>
    <name evidence="2" type="ORF">AMELA_G00257110</name>
</gene>
<sequence>MGMCYVLEFAICEVACHLKIWTMELQQKHSVTQNVYDIQEQAKTEDVYQTLQTPPTRVSRKASGKKITVPLLIINILLFTAILLVTVMHSW</sequence>
<keyword evidence="1" id="KW-1133">Transmembrane helix</keyword>
<dbReference type="Proteomes" id="UP000593565">
    <property type="component" value="Unassembled WGS sequence"/>
</dbReference>
<protein>
    <submittedName>
        <fullName evidence="2">Uncharacterized protein</fullName>
    </submittedName>
</protein>
<organism evidence="2 3">
    <name type="scientific">Ameiurus melas</name>
    <name type="common">Black bullhead</name>
    <name type="synonym">Silurus melas</name>
    <dbReference type="NCBI Taxonomy" id="219545"/>
    <lineage>
        <taxon>Eukaryota</taxon>
        <taxon>Metazoa</taxon>
        <taxon>Chordata</taxon>
        <taxon>Craniata</taxon>
        <taxon>Vertebrata</taxon>
        <taxon>Euteleostomi</taxon>
        <taxon>Actinopterygii</taxon>
        <taxon>Neopterygii</taxon>
        <taxon>Teleostei</taxon>
        <taxon>Ostariophysi</taxon>
        <taxon>Siluriformes</taxon>
        <taxon>Ictaluridae</taxon>
        <taxon>Ameiurus</taxon>
    </lineage>
</organism>
<keyword evidence="3" id="KW-1185">Reference proteome</keyword>
<dbReference type="AlphaFoldDB" id="A0A7J5ZSA5"/>
<keyword evidence="1" id="KW-0812">Transmembrane</keyword>
<reference evidence="2 3" key="1">
    <citation type="submission" date="2020-02" db="EMBL/GenBank/DDBJ databases">
        <title>A chromosome-scale genome assembly of the black bullhead catfish (Ameiurus melas).</title>
        <authorList>
            <person name="Wen M."/>
            <person name="Zham M."/>
            <person name="Cabau C."/>
            <person name="Klopp C."/>
            <person name="Donnadieu C."/>
            <person name="Roques C."/>
            <person name="Bouchez O."/>
            <person name="Lampietro C."/>
            <person name="Jouanno E."/>
            <person name="Herpin A."/>
            <person name="Louis A."/>
            <person name="Berthelot C."/>
            <person name="Parey E."/>
            <person name="Roest-Crollius H."/>
            <person name="Braasch I."/>
            <person name="Postlethwait J."/>
            <person name="Robinson-Rechavi M."/>
            <person name="Echchiki A."/>
            <person name="Begum T."/>
            <person name="Montfort J."/>
            <person name="Schartl M."/>
            <person name="Bobe J."/>
            <person name="Guiguen Y."/>
        </authorList>
    </citation>
    <scope>NUCLEOTIDE SEQUENCE [LARGE SCALE GENOMIC DNA]</scope>
    <source>
        <strain evidence="2">M_S1</strain>
        <tissue evidence="2">Blood</tissue>
    </source>
</reference>
<comment type="caution">
    <text evidence="2">The sequence shown here is derived from an EMBL/GenBank/DDBJ whole genome shotgun (WGS) entry which is preliminary data.</text>
</comment>
<dbReference type="EMBL" id="JAAGNN010000024">
    <property type="protein sequence ID" value="KAF4073283.1"/>
    <property type="molecule type" value="Genomic_DNA"/>
</dbReference>
<keyword evidence="1" id="KW-0472">Membrane</keyword>
<name>A0A7J5ZSA5_AMEME</name>
<feature type="transmembrane region" description="Helical" evidence="1">
    <location>
        <begin position="67"/>
        <end position="88"/>
    </location>
</feature>